<organism evidence="2 3">
    <name type="scientific">Erythrobacter ani</name>
    <dbReference type="NCBI Taxonomy" id="2827235"/>
    <lineage>
        <taxon>Bacteria</taxon>
        <taxon>Pseudomonadati</taxon>
        <taxon>Pseudomonadota</taxon>
        <taxon>Alphaproteobacteria</taxon>
        <taxon>Sphingomonadales</taxon>
        <taxon>Erythrobacteraceae</taxon>
        <taxon>Erythrobacter/Porphyrobacter group</taxon>
        <taxon>Erythrobacter</taxon>
    </lineage>
</organism>
<name>A0ABS6SP30_9SPHN</name>
<sequence>MHRILLSAAASLTLGVSAFGAPLGASGCNPDDCGKGNLSAEELARDKAEIRRLNREQARYVKRRDAEYAKGWEATRNHQAELDAYDRKMASWREAVRRCQNGDYRYC</sequence>
<gene>
    <name evidence="2" type="ORF">KCG45_11260</name>
</gene>
<dbReference type="EMBL" id="JAGSPB010000002">
    <property type="protein sequence ID" value="MBV7266759.1"/>
    <property type="molecule type" value="Genomic_DNA"/>
</dbReference>
<dbReference type="RefSeq" id="WP_218317308.1">
    <property type="nucleotide sequence ID" value="NZ_JAGSPB010000002.1"/>
</dbReference>
<feature type="signal peptide" evidence="1">
    <location>
        <begin position="1"/>
        <end position="20"/>
    </location>
</feature>
<comment type="caution">
    <text evidence="2">The sequence shown here is derived from an EMBL/GenBank/DDBJ whole genome shotgun (WGS) entry which is preliminary data.</text>
</comment>
<dbReference type="Proteomes" id="UP000699975">
    <property type="component" value="Unassembled WGS sequence"/>
</dbReference>
<reference evidence="2 3" key="1">
    <citation type="submission" date="2021-04" db="EMBL/GenBank/DDBJ databases">
        <authorList>
            <person name="Pira H."/>
            <person name="Risdian C."/>
            <person name="Wink J."/>
        </authorList>
    </citation>
    <scope>NUCLEOTIDE SEQUENCE [LARGE SCALE GENOMIC DNA]</scope>
    <source>
        <strain evidence="2 3">WH131</strain>
    </source>
</reference>
<evidence type="ECO:0000313" key="3">
    <source>
        <dbReference type="Proteomes" id="UP000699975"/>
    </source>
</evidence>
<accession>A0ABS6SP30</accession>
<keyword evidence="3" id="KW-1185">Reference proteome</keyword>
<evidence type="ECO:0000313" key="2">
    <source>
        <dbReference type="EMBL" id="MBV7266759.1"/>
    </source>
</evidence>
<feature type="chain" id="PRO_5045206642" evidence="1">
    <location>
        <begin position="21"/>
        <end position="107"/>
    </location>
</feature>
<protein>
    <submittedName>
        <fullName evidence="2">Uncharacterized protein</fullName>
    </submittedName>
</protein>
<evidence type="ECO:0000256" key="1">
    <source>
        <dbReference type="SAM" id="SignalP"/>
    </source>
</evidence>
<keyword evidence="1" id="KW-0732">Signal</keyword>
<proteinExistence type="predicted"/>
<dbReference type="PROSITE" id="PS51257">
    <property type="entry name" value="PROKAR_LIPOPROTEIN"/>
    <property type="match status" value="1"/>
</dbReference>